<proteinExistence type="predicted"/>
<protein>
    <submittedName>
        <fullName evidence="2">Uncharacterized protein</fullName>
    </submittedName>
</protein>
<feature type="coiled-coil region" evidence="1">
    <location>
        <begin position="64"/>
        <end position="94"/>
    </location>
</feature>
<organism evidence="2 3">
    <name type="scientific">Legionella sainthelensi</name>
    <dbReference type="NCBI Taxonomy" id="28087"/>
    <lineage>
        <taxon>Bacteria</taxon>
        <taxon>Pseudomonadati</taxon>
        <taxon>Pseudomonadota</taxon>
        <taxon>Gammaproteobacteria</taxon>
        <taxon>Legionellales</taxon>
        <taxon>Legionellaceae</taxon>
        <taxon>Legionella</taxon>
    </lineage>
</organism>
<reference evidence="2 3" key="1">
    <citation type="submission" date="2017-12" db="EMBL/GenBank/DDBJ databases">
        <title>Legionella sainthelensi LA01-117, whole genome sequence of a clinical isolate from New Zealand.</title>
        <authorList>
            <person name="Cree S.L."/>
            <person name="Slow S."/>
            <person name="Kennedy M.A."/>
            <person name="Murdoch D.R."/>
            <person name="Biggs P.J."/>
            <person name="Anderson T."/>
        </authorList>
    </citation>
    <scope>NUCLEOTIDE SEQUENCE [LARGE SCALE GENOMIC DNA]</scope>
    <source>
        <strain evidence="2 3">LA01-117</strain>
    </source>
</reference>
<dbReference type="Proteomes" id="UP000234343">
    <property type="component" value="Chromosome"/>
</dbReference>
<dbReference type="KEGG" id="lsh:CAB17_01900"/>
<dbReference type="EMBL" id="CP025491">
    <property type="protein sequence ID" value="AUH70945.1"/>
    <property type="molecule type" value="Genomic_DNA"/>
</dbReference>
<keyword evidence="3" id="KW-1185">Reference proteome</keyword>
<accession>A0A2H5FHC4</accession>
<sequence length="427" mass="49115">MSNTKQMNRLLAILRDEKNSIQERNFALKKLDKEINKQALEGEADFEASFSAFEQQWSQFEEAMSVFERDADDADDEVEQLIQQEREKIRLEKRDKPSPSPKKIDTEIKNLESRLQDLHQFTIEDLERRLDVLHQFKIESHERKPNASIKKLEERLSLFQDRDEKQLQLDQSGPLSSCASDKEDTVHLSQNSINLRTAPVPTKVIPKTDKMNIFAAFINHCKLLIQSAGYFIKKLSNNGISLPEAAAKLDETQAKLSTSMGKLNEAVNYFKSMSNELAKQNKALLSEFAKYSQEGKNIPNMQLLLKKIKSSNDADKDVKLKVLESRILNYKFMGSKIKEMTHQLAKVNNDAGAAYENLKNAALMHKIATKSVANAMNNLELMVDREELIKIQHRIKNRLFEDRKEYEKAKELMETTEEMLKSSHPSP</sequence>
<evidence type="ECO:0000313" key="2">
    <source>
        <dbReference type="EMBL" id="AUH70945.1"/>
    </source>
</evidence>
<evidence type="ECO:0000256" key="1">
    <source>
        <dbReference type="SAM" id="Coils"/>
    </source>
</evidence>
<dbReference type="AlphaFoldDB" id="A0A2H5FHC4"/>
<dbReference type="RefSeq" id="WP_101898714.1">
    <property type="nucleotide sequence ID" value="NZ_CP025491.2"/>
</dbReference>
<name>A0A2H5FHC4_9GAMM</name>
<keyword evidence="1" id="KW-0175">Coiled coil</keyword>
<evidence type="ECO:0000313" key="3">
    <source>
        <dbReference type="Proteomes" id="UP000234343"/>
    </source>
</evidence>
<gene>
    <name evidence="2" type="ORF">CAB17_01900</name>
</gene>